<evidence type="ECO:0000313" key="4">
    <source>
        <dbReference type="EMBL" id="GAA4711785.1"/>
    </source>
</evidence>
<dbReference type="InterPro" id="IPR029058">
    <property type="entry name" value="AB_hydrolase_fold"/>
</dbReference>
<dbReference type="SUPFAM" id="SSF53474">
    <property type="entry name" value="alpha/beta-Hydrolases"/>
    <property type="match status" value="1"/>
</dbReference>
<dbReference type="Proteomes" id="UP001500325">
    <property type="component" value="Unassembled WGS sequence"/>
</dbReference>
<accession>A0ABP8XQL0</accession>
<evidence type="ECO:0000313" key="5">
    <source>
        <dbReference type="Proteomes" id="UP001500325"/>
    </source>
</evidence>
<keyword evidence="5" id="KW-1185">Reference proteome</keyword>
<dbReference type="PANTHER" id="PTHR43391">
    <property type="entry name" value="RETINOL DEHYDROGENASE-RELATED"/>
    <property type="match status" value="1"/>
</dbReference>
<dbReference type="EMBL" id="BAABIC010000032">
    <property type="protein sequence ID" value="GAA4711785.1"/>
    <property type="molecule type" value="Genomic_DNA"/>
</dbReference>
<comment type="similarity">
    <text evidence="1">Belongs to the short-chain dehydrogenases/reductases (SDR) family.</text>
</comment>
<reference evidence="5" key="1">
    <citation type="journal article" date="2019" name="Int. J. Syst. Evol. Microbiol.">
        <title>The Global Catalogue of Microorganisms (GCM) 10K type strain sequencing project: providing services to taxonomists for standard genome sequencing and annotation.</title>
        <authorList>
            <consortium name="The Broad Institute Genomics Platform"/>
            <consortium name="The Broad Institute Genome Sequencing Center for Infectious Disease"/>
            <person name="Wu L."/>
            <person name="Ma J."/>
        </authorList>
    </citation>
    <scope>NUCLEOTIDE SEQUENCE [LARGE SCALE GENOMIC DNA]</scope>
    <source>
        <strain evidence="5">JCM 18055</strain>
    </source>
</reference>
<dbReference type="InterPro" id="IPR020904">
    <property type="entry name" value="Sc_DH/Rdtase_CS"/>
</dbReference>
<protein>
    <submittedName>
        <fullName evidence="4">SDR family oxidoreductase</fullName>
    </submittedName>
</protein>
<dbReference type="CDD" id="cd05233">
    <property type="entry name" value="SDR_c"/>
    <property type="match status" value="1"/>
</dbReference>
<dbReference type="PANTHER" id="PTHR43391:SF12">
    <property type="entry name" value="OXIDOREDUCTASE EPHD-RELATED"/>
    <property type="match status" value="1"/>
</dbReference>
<comment type="caution">
    <text evidence="4">The sequence shown here is derived from an EMBL/GenBank/DDBJ whole genome shotgun (WGS) entry which is preliminary data.</text>
</comment>
<dbReference type="NCBIfam" id="NF004514">
    <property type="entry name" value="PRK05855.1"/>
    <property type="match status" value="1"/>
</dbReference>
<dbReference type="PRINTS" id="PR00080">
    <property type="entry name" value="SDRFAMILY"/>
</dbReference>
<keyword evidence="2" id="KW-0560">Oxidoreductase</keyword>
<dbReference type="Pfam" id="PF00561">
    <property type="entry name" value="Abhydrolase_1"/>
    <property type="match status" value="1"/>
</dbReference>
<feature type="domain" description="AB hydrolase-1" evidence="3">
    <location>
        <begin position="27"/>
        <end position="132"/>
    </location>
</feature>
<proteinExistence type="inferred from homology"/>
<dbReference type="InterPro" id="IPR036291">
    <property type="entry name" value="NAD(P)-bd_dom_sf"/>
</dbReference>
<dbReference type="RefSeq" id="WP_345384429.1">
    <property type="nucleotide sequence ID" value="NZ_BAABIC010000032.1"/>
</dbReference>
<name>A0ABP8XQL0_9PSEU</name>
<sequence length="556" mass="59407">MHSEARTVRTPDGLDLAVHVAGPDDAPVVVAVHGYPDDHTVWDAVVPLLADTFRVVTYDVRGAGASQAPADREGYRVERLAADLVAVLDAVAPDRPVHLLAHDWGSIQAWQAVTDPGLRARFASFTSISGPCLAHVGAFARGARLRDRLRQAGRSWYVGFFQLPRLPELLWRSGLAGGLVARREGMPRPAARDAVRGLELYRANLGRGGGERRTEVPVQVLAPTRDRYVTPALQASAGRFAADFRFRPVAGGHWLPRSRPDVVARCVRELVDAVTGPDPAPRRTVSTPGRWTDRVVLVTGAGSGIGRAVARGFARRGAVVVAADKELSTARQTAFETGGHAYEVDVADPDAMATFADRVCAEVGVPDVVVNNAGIAVSGPFLDHGPADWRAIVDVNLMGVVHGCRLFAARMRERGEGGHLVNVASAAAFTPTTFLPAYCATKSAVLMLSECLRAELAGDDIGVTALCPGFLPTGIGGSARFVGVDDATAAERRRSTDRLLKRRRYPLDRVADAMVAAVEANRPIQLLTVESRTAYALSKVAPGALRRLARLPVPSM</sequence>
<dbReference type="InterPro" id="IPR002347">
    <property type="entry name" value="SDR_fam"/>
</dbReference>
<gene>
    <name evidence="4" type="ORF">GCM10023215_62840</name>
</gene>
<evidence type="ECO:0000256" key="2">
    <source>
        <dbReference type="ARBA" id="ARBA00023002"/>
    </source>
</evidence>
<dbReference type="Gene3D" id="3.40.50.720">
    <property type="entry name" value="NAD(P)-binding Rossmann-like Domain"/>
    <property type="match status" value="1"/>
</dbReference>
<evidence type="ECO:0000259" key="3">
    <source>
        <dbReference type="Pfam" id="PF00561"/>
    </source>
</evidence>
<dbReference type="PROSITE" id="PS00061">
    <property type="entry name" value="ADH_SHORT"/>
    <property type="match status" value="1"/>
</dbReference>
<organism evidence="4 5">
    <name type="scientific">Pseudonocardia yuanmonensis</name>
    <dbReference type="NCBI Taxonomy" id="1095914"/>
    <lineage>
        <taxon>Bacteria</taxon>
        <taxon>Bacillati</taxon>
        <taxon>Actinomycetota</taxon>
        <taxon>Actinomycetes</taxon>
        <taxon>Pseudonocardiales</taxon>
        <taxon>Pseudonocardiaceae</taxon>
        <taxon>Pseudonocardia</taxon>
    </lineage>
</organism>
<dbReference type="SUPFAM" id="SSF51735">
    <property type="entry name" value="NAD(P)-binding Rossmann-fold domains"/>
    <property type="match status" value="1"/>
</dbReference>
<dbReference type="Gene3D" id="3.40.50.1820">
    <property type="entry name" value="alpha/beta hydrolase"/>
    <property type="match status" value="1"/>
</dbReference>
<dbReference type="Pfam" id="PF00106">
    <property type="entry name" value="adh_short"/>
    <property type="match status" value="1"/>
</dbReference>
<dbReference type="PRINTS" id="PR00081">
    <property type="entry name" value="GDHRDH"/>
</dbReference>
<dbReference type="InterPro" id="IPR000073">
    <property type="entry name" value="AB_hydrolase_1"/>
</dbReference>
<evidence type="ECO:0000256" key="1">
    <source>
        <dbReference type="ARBA" id="ARBA00006484"/>
    </source>
</evidence>